<evidence type="ECO:0000256" key="2">
    <source>
        <dbReference type="ARBA" id="ARBA00023125"/>
    </source>
</evidence>
<dbReference type="InterPro" id="IPR014710">
    <property type="entry name" value="RmlC-like_jellyroll"/>
</dbReference>
<dbReference type="SMART" id="SM00419">
    <property type="entry name" value="HTH_CRP"/>
    <property type="match status" value="1"/>
</dbReference>
<dbReference type="Pfam" id="PF13545">
    <property type="entry name" value="HTH_Crp_2"/>
    <property type="match status" value="1"/>
</dbReference>
<evidence type="ECO:0000256" key="4">
    <source>
        <dbReference type="ARBA" id="ARBA00023163"/>
    </source>
</evidence>
<dbReference type="PROSITE" id="PS00042">
    <property type="entry name" value="HTH_CRP_1"/>
    <property type="match status" value="1"/>
</dbReference>
<evidence type="ECO:0000313" key="7">
    <source>
        <dbReference type="EMBL" id="MFD1779642.1"/>
    </source>
</evidence>
<dbReference type="Gene3D" id="2.60.120.10">
    <property type="entry name" value="Jelly Rolls"/>
    <property type="match status" value="1"/>
</dbReference>
<dbReference type="InterPro" id="IPR036390">
    <property type="entry name" value="WH_DNA-bd_sf"/>
</dbReference>
<dbReference type="PANTHER" id="PTHR24567">
    <property type="entry name" value="CRP FAMILY TRANSCRIPTIONAL REGULATORY PROTEIN"/>
    <property type="match status" value="1"/>
</dbReference>
<evidence type="ECO:0000259" key="5">
    <source>
        <dbReference type="PROSITE" id="PS50042"/>
    </source>
</evidence>
<reference evidence="8" key="1">
    <citation type="journal article" date="2019" name="Int. J. Syst. Evol. Microbiol.">
        <title>The Global Catalogue of Microorganisms (GCM) 10K type strain sequencing project: providing services to taxonomists for standard genome sequencing and annotation.</title>
        <authorList>
            <consortium name="The Broad Institute Genomics Platform"/>
            <consortium name="The Broad Institute Genome Sequencing Center for Infectious Disease"/>
            <person name="Wu L."/>
            <person name="Ma J."/>
        </authorList>
    </citation>
    <scope>NUCLEOTIDE SEQUENCE [LARGE SCALE GENOMIC DNA]</scope>
    <source>
        <strain evidence="8">CCUG 15531</strain>
    </source>
</reference>
<dbReference type="CDD" id="cd00038">
    <property type="entry name" value="CAP_ED"/>
    <property type="match status" value="1"/>
</dbReference>
<dbReference type="RefSeq" id="WP_388039002.1">
    <property type="nucleotide sequence ID" value="NZ_JBHUEK010000020.1"/>
</dbReference>
<dbReference type="InterPro" id="IPR000595">
    <property type="entry name" value="cNMP-bd_dom"/>
</dbReference>
<name>A0ABW4MNQ8_9BACI</name>
<evidence type="ECO:0000256" key="3">
    <source>
        <dbReference type="ARBA" id="ARBA00023159"/>
    </source>
</evidence>
<dbReference type="SMART" id="SM00100">
    <property type="entry name" value="cNMP"/>
    <property type="match status" value="1"/>
</dbReference>
<organism evidence="7 8">
    <name type="scientific">Fredinandcohnia salidurans</name>
    <dbReference type="NCBI Taxonomy" id="2595041"/>
    <lineage>
        <taxon>Bacteria</taxon>
        <taxon>Bacillati</taxon>
        <taxon>Bacillota</taxon>
        <taxon>Bacilli</taxon>
        <taxon>Bacillales</taxon>
        <taxon>Bacillaceae</taxon>
        <taxon>Fredinandcohnia</taxon>
    </lineage>
</organism>
<dbReference type="EMBL" id="JBHUEK010000020">
    <property type="protein sequence ID" value="MFD1779642.1"/>
    <property type="molecule type" value="Genomic_DNA"/>
</dbReference>
<sequence>MSQLALHQSTISDELTELLKSANQVINMKRGTYLFREGMKASELYLILSGRVKVSKGTSDGNELSLRICSQNEIVGELTLFTDQPKYLFDCRILEDCEIAVIQKDELEKKLFENTTLAFEFMKWMSDHFRKTQTKFRDLVLLGKKGALYSTLIRMTNSYGVEKENGTLIDLRLTNQELANFCATTRESVNRMLHDLRVKDIISVHKGYITIHDLGYIKKAIQCEECPAKYCSIE</sequence>
<keyword evidence="3" id="KW-0010">Activator</keyword>
<evidence type="ECO:0000313" key="8">
    <source>
        <dbReference type="Proteomes" id="UP001597227"/>
    </source>
</evidence>
<keyword evidence="4" id="KW-0804">Transcription</keyword>
<dbReference type="InterPro" id="IPR050397">
    <property type="entry name" value="Env_Response_Regulators"/>
</dbReference>
<comment type="caution">
    <text evidence="7">The sequence shown here is derived from an EMBL/GenBank/DDBJ whole genome shotgun (WGS) entry which is preliminary data.</text>
</comment>
<dbReference type="PROSITE" id="PS50042">
    <property type="entry name" value="CNMP_BINDING_3"/>
    <property type="match status" value="1"/>
</dbReference>
<feature type="domain" description="HTH crp-type" evidence="6">
    <location>
        <begin position="142"/>
        <end position="215"/>
    </location>
</feature>
<dbReference type="Gene3D" id="1.10.10.10">
    <property type="entry name" value="Winged helix-like DNA-binding domain superfamily/Winged helix DNA-binding domain"/>
    <property type="match status" value="1"/>
</dbReference>
<keyword evidence="8" id="KW-1185">Reference proteome</keyword>
<dbReference type="Pfam" id="PF00027">
    <property type="entry name" value="cNMP_binding"/>
    <property type="match status" value="1"/>
</dbReference>
<proteinExistence type="predicted"/>
<evidence type="ECO:0000259" key="6">
    <source>
        <dbReference type="PROSITE" id="PS51063"/>
    </source>
</evidence>
<dbReference type="CDD" id="cd00092">
    <property type="entry name" value="HTH_CRP"/>
    <property type="match status" value="1"/>
</dbReference>
<dbReference type="Proteomes" id="UP001597227">
    <property type="component" value="Unassembled WGS sequence"/>
</dbReference>
<keyword evidence="1" id="KW-0805">Transcription regulation</keyword>
<dbReference type="InterPro" id="IPR018335">
    <property type="entry name" value="Tscrpt_reg_HTH_Crp-type_CS"/>
</dbReference>
<dbReference type="InterPro" id="IPR018490">
    <property type="entry name" value="cNMP-bd_dom_sf"/>
</dbReference>
<dbReference type="SUPFAM" id="SSF51206">
    <property type="entry name" value="cAMP-binding domain-like"/>
    <property type="match status" value="1"/>
</dbReference>
<dbReference type="PANTHER" id="PTHR24567:SF74">
    <property type="entry name" value="HTH-TYPE TRANSCRIPTIONAL REGULATOR ARCR"/>
    <property type="match status" value="1"/>
</dbReference>
<accession>A0ABW4MNQ8</accession>
<evidence type="ECO:0000256" key="1">
    <source>
        <dbReference type="ARBA" id="ARBA00023015"/>
    </source>
</evidence>
<dbReference type="SUPFAM" id="SSF46785">
    <property type="entry name" value="Winged helix' DNA-binding domain"/>
    <property type="match status" value="1"/>
</dbReference>
<feature type="domain" description="Cyclic nucleotide-binding" evidence="5">
    <location>
        <begin position="6"/>
        <end position="86"/>
    </location>
</feature>
<keyword evidence="2" id="KW-0238">DNA-binding</keyword>
<gene>
    <name evidence="7" type="ORF">ACFSFW_13340</name>
</gene>
<protein>
    <submittedName>
        <fullName evidence="7">Crp/Fnr family transcriptional regulator</fullName>
    </submittedName>
</protein>
<dbReference type="InterPro" id="IPR012318">
    <property type="entry name" value="HTH_CRP"/>
</dbReference>
<dbReference type="InterPro" id="IPR036388">
    <property type="entry name" value="WH-like_DNA-bd_sf"/>
</dbReference>
<dbReference type="PROSITE" id="PS51063">
    <property type="entry name" value="HTH_CRP_2"/>
    <property type="match status" value="1"/>
</dbReference>